<dbReference type="RefSeq" id="XP_056065819.1">
    <property type="nucleotide sequence ID" value="XM_056220516.1"/>
</dbReference>
<protein>
    <submittedName>
        <fullName evidence="2">Uncharacterized protein</fullName>
    </submittedName>
</protein>
<evidence type="ECO:0000313" key="3">
    <source>
        <dbReference type="Proteomes" id="UP001140513"/>
    </source>
</evidence>
<organism evidence="2 3">
    <name type="scientific">Didymosphaeria variabile</name>
    <dbReference type="NCBI Taxonomy" id="1932322"/>
    <lineage>
        <taxon>Eukaryota</taxon>
        <taxon>Fungi</taxon>
        <taxon>Dikarya</taxon>
        <taxon>Ascomycota</taxon>
        <taxon>Pezizomycotina</taxon>
        <taxon>Dothideomycetes</taxon>
        <taxon>Pleosporomycetidae</taxon>
        <taxon>Pleosporales</taxon>
        <taxon>Massarineae</taxon>
        <taxon>Didymosphaeriaceae</taxon>
        <taxon>Didymosphaeria</taxon>
    </lineage>
</organism>
<comment type="caution">
    <text evidence="2">The sequence shown here is derived from an EMBL/GenBank/DDBJ whole genome shotgun (WGS) entry which is preliminary data.</text>
</comment>
<keyword evidence="3" id="KW-1185">Reference proteome</keyword>
<feature type="compositionally biased region" description="Basic and acidic residues" evidence="1">
    <location>
        <begin position="138"/>
        <end position="148"/>
    </location>
</feature>
<dbReference type="AlphaFoldDB" id="A0A9W8XBT9"/>
<dbReference type="EMBL" id="JAPEUX010000009">
    <property type="protein sequence ID" value="KAJ4345655.1"/>
    <property type="molecule type" value="Genomic_DNA"/>
</dbReference>
<dbReference type="OrthoDB" id="443402at2759"/>
<feature type="region of interest" description="Disordered" evidence="1">
    <location>
        <begin position="138"/>
        <end position="170"/>
    </location>
</feature>
<feature type="compositionally biased region" description="Acidic residues" evidence="1">
    <location>
        <begin position="149"/>
        <end position="167"/>
    </location>
</feature>
<accession>A0A9W8XBT9</accession>
<evidence type="ECO:0000256" key="1">
    <source>
        <dbReference type="SAM" id="MobiDB-lite"/>
    </source>
</evidence>
<evidence type="ECO:0000313" key="2">
    <source>
        <dbReference type="EMBL" id="KAJ4345655.1"/>
    </source>
</evidence>
<proteinExistence type="predicted"/>
<dbReference type="Proteomes" id="UP001140513">
    <property type="component" value="Unassembled WGS sequence"/>
</dbReference>
<sequence>MQVASVMVVRQTTYQFKIQPGQAAHEEALFGHTAHEEALFGHAAHEEALINSILQEIVELLLNDGVTQPLLSKASQIGIASERIERQLRALLKDLGADLKTESETVEERRIAKFIALNSRPVALAVVKSIEGFEDAARDVQGKERVEDSSEEDTESETDEPVQENEENNLARAKRSVVKSAAFANMHQQLWHLVFPTLNAKMLAYVDKAGEDLTGADKNSWLSEGRALATELFDVRLSSVNVCKNMRTSTLDRTKHTIEAWTEETWNWWPLRLPLPYPDDKYT</sequence>
<dbReference type="GeneID" id="80915319"/>
<reference evidence="2" key="1">
    <citation type="submission" date="2022-10" db="EMBL/GenBank/DDBJ databases">
        <title>Tapping the CABI collections for fungal endophytes: first genome assemblies for Collariella, Neodidymelliopsis, Ascochyta clinopodiicola, Didymella pomorum, Didymosphaeria variabile, Neocosmospora piperis and Neocucurbitaria cava.</title>
        <authorList>
            <person name="Hill R."/>
        </authorList>
    </citation>
    <scope>NUCLEOTIDE SEQUENCE</scope>
    <source>
        <strain evidence="2">IMI 356815</strain>
    </source>
</reference>
<name>A0A9W8XBT9_9PLEO</name>
<gene>
    <name evidence="2" type="ORF">N0V89_011789</name>
</gene>